<dbReference type="eggNOG" id="KOG2019">
    <property type="taxonomic scope" value="Eukaryota"/>
</dbReference>
<evidence type="ECO:0000313" key="12">
    <source>
        <dbReference type="Proteomes" id="UP000030687"/>
    </source>
</evidence>
<evidence type="ECO:0000256" key="8">
    <source>
        <dbReference type="ARBA" id="ARBA00023049"/>
    </source>
</evidence>
<evidence type="ECO:0000256" key="5">
    <source>
        <dbReference type="ARBA" id="ARBA00022723"/>
    </source>
</evidence>
<dbReference type="GO" id="GO:0005739">
    <property type="term" value="C:mitochondrion"/>
    <property type="evidence" value="ECO:0007669"/>
    <property type="project" value="UniProtKB-SubCell"/>
</dbReference>
<keyword evidence="9" id="KW-0496">Mitochondrion</keyword>
<comment type="subcellular location">
    <subcellularLocation>
        <location evidence="2">Mitochondrion</location>
    </subcellularLocation>
</comment>
<keyword evidence="7" id="KW-0862">Zinc</keyword>
<dbReference type="Gene3D" id="3.30.830.10">
    <property type="entry name" value="Metalloenzyme, LuxS/M16 peptidase-like"/>
    <property type="match status" value="4"/>
</dbReference>
<keyword evidence="12" id="KW-1185">Reference proteome</keyword>
<dbReference type="OrthoDB" id="10250783at2759"/>
<evidence type="ECO:0000256" key="2">
    <source>
        <dbReference type="ARBA" id="ARBA00004173"/>
    </source>
</evidence>
<dbReference type="MEROPS" id="M16.012"/>
<proteinExistence type="inferred from homology"/>
<protein>
    <recommendedName>
        <fullName evidence="10">Peptidase M16C associated domain-containing protein</fullName>
    </recommendedName>
</protein>
<dbReference type="GO" id="GO:0009507">
    <property type="term" value="C:chloroplast"/>
    <property type="evidence" value="ECO:0007669"/>
    <property type="project" value="TreeGrafter"/>
</dbReference>
<comment type="similarity">
    <text evidence="3">Belongs to the peptidase M16 family. PreP subfamily.</text>
</comment>
<dbReference type="STRING" id="85681.V4S783"/>
<evidence type="ECO:0000256" key="6">
    <source>
        <dbReference type="ARBA" id="ARBA00022801"/>
    </source>
</evidence>
<dbReference type="GO" id="GO:0004222">
    <property type="term" value="F:metalloendopeptidase activity"/>
    <property type="evidence" value="ECO:0007669"/>
    <property type="project" value="TreeGrafter"/>
</dbReference>
<dbReference type="PANTHER" id="PTHR43016">
    <property type="entry name" value="PRESEQUENCE PROTEASE"/>
    <property type="match status" value="1"/>
</dbReference>
<dbReference type="SUPFAM" id="SSF63411">
    <property type="entry name" value="LuxS/MPP-like metallohydrolase"/>
    <property type="match status" value="4"/>
</dbReference>
<comment type="cofactor">
    <cofactor evidence="1">
        <name>Zn(2+)</name>
        <dbReference type="ChEBI" id="CHEBI:29105"/>
    </cofactor>
</comment>
<dbReference type="InterPro" id="IPR011765">
    <property type="entry name" value="Pept_M16_N"/>
</dbReference>
<dbReference type="FunCoup" id="V4S783">
    <property type="interactions" value="3554"/>
</dbReference>
<dbReference type="InterPro" id="IPR007863">
    <property type="entry name" value="Peptidase_M16_C"/>
</dbReference>
<dbReference type="FunFam" id="3.30.830.10:FF:000029">
    <property type="entry name" value="Presequence protease 1"/>
    <property type="match status" value="1"/>
</dbReference>
<evidence type="ECO:0000256" key="1">
    <source>
        <dbReference type="ARBA" id="ARBA00001947"/>
    </source>
</evidence>
<dbReference type="EMBL" id="KI536978">
    <property type="protein sequence ID" value="ESR36287.1"/>
    <property type="molecule type" value="Genomic_DNA"/>
</dbReference>
<dbReference type="InParanoid" id="V4S783"/>
<dbReference type="InterPro" id="IPR055130">
    <property type="entry name" value="PreP_C"/>
</dbReference>
<keyword evidence="6" id="KW-0378">Hydrolase</keyword>
<dbReference type="Pfam" id="PF08367">
    <property type="entry name" value="M16C_assoc"/>
    <property type="match status" value="1"/>
</dbReference>
<feature type="domain" description="Peptidase M16C associated" evidence="10">
    <location>
        <begin position="568"/>
        <end position="817"/>
    </location>
</feature>
<evidence type="ECO:0000313" key="11">
    <source>
        <dbReference type="EMBL" id="ESR36287.1"/>
    </source>
</evidence>
<keyword evidence="8" id="KW-0482">Metalloprotease</keyword>
<dbReference type="Proteomes" id="UP000030687">
    <property type="component" value="Unassembled WGS sequence"/>
</dbReference>
<dbReference type="Pfam" id="PF00675">
    <property type="entry name" value="Peptidase_M16"/>
    <property type="match status" value="1"/>
</dbReference>
<evidence type="ECO:0000256" key="9">
    <source>
        <dbReference type="ARBA" id="ARBA00023128"/>
    </source>
</evidence>
<dbReference type="GO" id="GO:0016485">
    <property type="term" value="P:protein processing"/>
    <property type="evidence" value="ECO:0007669"/>
    <property type="project" value="TreeGrafter"/>
</dbReference>
<dbReference type="Pfam" id="PF05193">
    <property type="entry name" value="Peptidase_M16_C"/>
    <property type="match status" value="1"/>
</dbReference>
<dbReference type="InterPro" id="IPR013578">
    <property type="entry name" value="Peptidase_M16C_assoc"/>
</dbReference>
<dbReference type="PANTHER" id="PTHR43016:SF13">
    <property type="entry name" value="PRESEQUENCE PROTEASE, MITOCHONDRIAL"/>
    <property type="match status" value="1"/>
</dbReference>
<dbReference type="KEGG" id="cic:CICLE_v10027722mg"/>
<dbReference type="Gramene" id="ESR36287">
    <property type="protein sequence ID" value="ESR36287"/>
    <property type="gene ID" value="CICLE_v10027722mg"/>
</dbReference>
<name>V4S783_CITCL</name>
<keyword evidence="4" id="KW-0645">Protease</keyword>
<dbReference type="InterPro" id="IPR011249">
    <property type="entry name" value="Metalloenz_LuxS/M16"/>
</dbReference>
<evidence type="ECO:0000256" key="3">
    <source>
        <dbReference type="ARBA" id="ARBA00007575"/>
    </source>
</evidence>
<accession>V4S783</accession>
<dbReference type="AlphaFoldDB" id="V4S783"/>
<reference evidence="11 12" key="1">
    <citation type="submission" date="2013-10" db="EMBL/GenBank/DDBJ databases">
        <authorList>
            <consortium name="International Citrus Genome Consortium"/>
            <person name="Jenkins J."/>
            <person name="Schmutz J."/>
            <person name="Prochnik S."/>
            <person name="Rokhsar D."/>
            <person name="Gmitter F."/>
            <person name="Ollitrault P."/>
            <person name="Machado M."/>
            <person name="Talon M."/>
            <person name="Wincker P."/>
            <person name="Jaillon O."/>
            <person name="Morgante M."/>
        </authorList>
    </citation>
    <scope>NUCLEOTIDE SEQUENCE</scope>
    <source>
        <strain evidence="12">cv. Clemenules</strain>
    </source>
</reference>
<dbReference type="FunFam" id="3.30.830.10:FF:000034">
    <property type="entry name" value="presequence protease 1, chloroplastic/mitochondrial"/>
    <property type="match status" value="1"/>
</dbReference>
<evidence type="ECO:0000259" key="10">
    <source>
        <dbReference type="SMART" id="SM01264"/>
    </source>
</evidence>
<sequence length="1082" mass="121444">MERAALLRSLSCTSLASNRFYFRSFVPRAKFSSSSVAVARRNHHRLINNLTRRSLLRGDSRLRFSLSSYSLQFNKHFSSLSPRAVASPSTPSSPEVAEVSNEVAEKLGFEKVSEEFIGECKSKAVLFKHKKTGAEVMSVSNDDENKVFGIVFRTPPKDSTGIPHILEHSVLCGSRKYPLKEPFVELLKGSLNTFLNAFTYPDRTCYPVASTNTKDFYNLVDVYLDAVFFPKCVEDFQTFQQEGWHFELDNPSEDITYKGVVFNEMKGVYSQPDNILGRAAQQALFPDNAYGVDSGGDPKVIPKLTFEEFKEFHRKYYHPSNARIWFYGDDDPNERLRILSEYLNMFEASSAPNESIVEKQKLFSEPVRIIEKYPAGDAGDIKKKNMVCLNWLLSDKPLDLETELALGFLDHLMLGTPASPLRKILLESGLGDAIVGGGIEDELLQPQFSIGLKNVSEDDIQKVEELIMDTLKKLADEGFDSDAVEASMNTIEFSLRENNTGSFPRGLSLMLRSMGKWIYDMNPFEPLKYEKPLMALKARLAEEGPKAVFSPLIEKYILNNPHCVTVEMQPDPEKASRDEAAEKEILAKVKSSMTKEDLAELARATEELRLKQETPDPPEALRSVPSLSLRDIPKEPIRVPTEVGDINGVKVLQHDLFTNDVLYTEVVFDMSSLKQELLPLIPLFCQSLKEMGTKDLSFVQLDQLIGRKTGGISVYPFTSSIRGKEDPCCCMVVRGKAMAGQAEDLFNLFNCVLQEVQLTDQQRFKQFVSQSKARMENRLRGSGHGIAAARMDAKLNTAGWISEQMGGVSYLEFLQALEEKVDQDWAGISSSLEEIRRSFLSREGCLINITADGKNLKNSERFVGKFLDMLPTNSPVERVKWKAHLPSANEAIVIPTQVNYVGKAANIFETGYKLNGSAYVISKHISNVWLWDRVRVSGGAYGGFCDFDSHSGVFSFLSYRDPNLLKTLDIYDGTVDFLRELEMDDDTLTKAIIGTIGDVDAYQLPDAKGYSSLLRHLLGITEEERQRRREEILSTSLKDFKEFADVLEAIKDRGVAVAVASPDDVDAANKERANLFEVKKAL</sequence>
<dbReference type="GO" id="GO:0046872">
    <property type="term" value="F:metal ion binding"/>
    <property type="evidence" value="ECO:0007669"/>
    <property type="project" value="UniProtKB-KW"/>
</dbReference>
<keyword evidence="5" id="KW-0479">Metal-binding</keyword>
<gene>
    <name evidence="11" type="ORF">CICLE_v10027722mg</name>
</gene>
<dbReference type="Pfam" id="PF22516">
    <property type="entry name" value="PreP_C"/>
    <property type="match status" value="1"/>
</dbReference>
<evidence type="ECO:0000256" key="7">
    <source>
        <dbReference type="ARBA" id="ARBA00022833"/>
    </source>
</evidence>
<dbReference type="OMA" id="NYLYYIR"/>
<evidence type="ECO:0000256" key="4">
    <source>
        <dbReference type="ARBA" id="ARBA00022670"/>
    </source>
</evidence>
<dbReference type="SMART" id="SM01264">
    <property type="entry name" value="M16C_associated"/>
    <property type="match status" value="1"/>
</dbReference>
<organism evidence="11 12">
    <name type="scientific">Citrus clementina</name>
    <name type="common">Clementine</name>
    <name type="synonym">Citrus deliciosa x Citrus sinensis</name>
    <dbReference type="NCBI Taxonomy" id="85681"/>
    <lineage>
        <taxon>Eukaryota</taxon>
        <taxon>Viridiplantae</taxon>
        <taxon>Streptophyta</taxon>
        <taxon>Embryophyta</taxon>
        <taxon>Tracheophyta</taxon>
        <taxon>Spermatophyta</taxon>
        <taxon>Magnoliopsida</taxon>
        <taxon>eudicotyledons</taxon>
        <taxon>Gunneridae</taxon>
        <taxon>Pentapetalae</taxon>
        <taxon>rosids</taxon>
        <taxon>malvids</taxon>
        <taxon>Sapindales</taxon>
        <taxon>Rutaceae</taxon>
        <taxon>Aurantioideae</taxon>
        <taxon>Citrus</taxon>
    </lineage>
</organism>
<dbReference type="FunFam" id="3.30.830.10:FF:000009">
    <property type="entry name" value="Presequence protease, mitochondrial"/>
    <property type="match status" value="1"/>
</dbReference>